<dbReference type="AlphaFoldDB" id="A0AAW0UKI3"/>
<gene>
    <name evidence="1" type="ORF">O3P69_003592</name>
</gene>
<evidence type="ECO:0000313" key="1">
    <source>
        <dbReference type="EMBL" id="KAK8399678.1"/>
    </source>
</evidence>
<organism evidence="1 2">
    <name type="scientific">Scylla paramamosain</name>
    <name type="common">Mud crab</name>
    <dbReference type="NCBI Taxonomy" id="85552"/>
    <lineage>
        <taxon>Eukaryota</taxon>
        <taxon>Metazoa</taxon>
        <taxon>Ecdysozoa</taxon>
        <taxon>Arthropoda</taxon>
        <taxon>Crustacea</taxon>
        <taxon>Multicrustacea</taxon>
        <taxon>Malacostraca</taxon>
        <taxon>Eumalacostraca</taxon>
        <taxon>Eucarida</taxon>
        <taxon>Decapoda</taxon>
        <taxon>Pleocyemata</taxon>
        <taxon>Brachyura</taxon>
        <taxon>Eubrachyura</taxon>
        <taxon>Portunoidea</taxon>
        <taxon>Portunidae</taxon>
        <taxon>Portuninae</taxon>
        <taxon>Scylla</taxon>
    </lineage>
</organism>
<sequence>MNASRCYGRHFPALTKDITSGTPPAGANTFLRVLVTSGGRRKRTTGGLARHFISVEVIGASRRPEWKINYSEFYLPNRLVARRRSGGALSLAALLSCYGTPGAVSEPPTEGP</sequence>
<reference evidence="1 2" key="1">
    <citation type="submission" date="2023-03" db="EMBL/GenBank/DDBJ databases">
        <title>High-quality genome of Scylla paramamosain provides insights in environmental adaptation.</title>
        <authorList>
            <person name="Zhang L."/>
        </authorList>
    </citation>
    <scope>NUCLEOTIDE SEQUENCE [LARGE SCALE GENOMIC DNA]</scope>
    <source>
        <strain evidence="1">LZ_2023a</strain>
        <tissue evidence="1">Muscle</tissue>
    </source>
</reference>
<keyword evidence="2" id="KW-1185">Reference proteome</keyword>
<dbReference type="EMBL" id="JARAKH010000011">
    <property type="protein sequence ID" value="KAK8399678.1"/>
    <property type="molecule type" value="Genomic_DNA"/>
</dbReference>
<comment type="caution">
    <text evidence="1">The sequence shown here is derived from an EMBL/GenBank/DDBJ whole genome shotgun (WGS) entry which is preliminary data.</text>
</comment>
<name>A0AAW0UKI3_SCYPA</name>
<evidence type="ECO:0000313" key="2">
    <source>
        <dbReference type="Proteomes" id="UP001487740"/>
    </source>
</evidence>
<protein>
    <submittedName>
        <fullName evidence="1">Uncharacterized protein</fullName>
    </submittedName>
</protein>
<proteinExistence type="predicted"/>
<accession>A0AAW0UKI3</accession>
<dbReference type="Proteomes" id="UP001487740">
    <property type="component" value="Unassembled WGS sequence"/>
</dbReference>